<dbReference type="GO" id="GO:0071039">
    <property type="term" value="P:nuclear polyadenylation-dependent CUT catabolic process"/>
    <property type="evidence" value="ECO:0007669"/>
    <property type="project" value="TreeGrafter"/>
</dbReference>
<dbReference type="GO" id="GO:0071040">
    <property type="term" value="P:nuclear polyadenylation-dependent antisense transcript catabolic process"/>
    <property type="evidence" value="ECO:0007669"/>
    <property type="project" value="TreeGrafter"/>
</dbReference>
<dbReference type="InterPro" id="IPR010997">
    <property type="entry name" value="HRDC-like_sf"/>
</dbReference>
<evidence type="ECO:0000313" key="5">
    <source>
        <dbReference type="Proteomes" id="UP001162131"/>
    </source>
</evidence>
<dbReference type="GO" id="GO:0071037">
    <property type="term" value="P:nuclear polyadenylation-dependent snRNA catabolic process"/>
    <property type="evidence" value="ECO:0007669"/>
    <property type="project" value="TreeGrafter"/>
</dbReference>
<keyword evidence="5" id="KW-1185">Reference proteome</keyword>
<proteinExistence type="predicted"/>
<dbReference type="GO" id="GO:0000166">
    <property type="term" value="F:nucleotide binding"/>
    <property type="evidence" value="ECO:0007669"/>
    <property type="project" value="InterPro"/>
</dbReference>
<dbReference type="Gene3D" id="1.10.150.80">
    <property type="entry name" value="HRDC domain"/>
    <property type="match status" value="1"/>
</dbReference>
<accession>A0AAU9IVE4</accession>
<dbReference type="PANTHER" id="PTHR12124">
    <property type="entry name" value="POLYMYOSITIS/SCLERODERMA AUTOANTIGEN-RELATED"/>
    <property type="match status" value="1"/>
</dbReference>
<comment type="caution">
    <text evidence="4">The sequence shown here is derived from an EMBL/GenBank/DDBJ whole genome shotgun (WGS) entry which is preliminary data.</text>
</comment>
<organism evidence="4 5">
    <name type="scientific">Blepharisma stoltei</name>
    <dbReference type="NCBI Taxonomy" id="1481888"/>
    <lineage>
        <taxon>Eukaryota</taxon>
        <taxon>Sar</taxon>
        <taxon>Alveolata</taxon>
        <taxon>Ciliophora</taxon>
        <taxon>Postciliodesmatophora</taxon>
        <taxon>Heterotrichea</taxon>
        <taxon>Heterotrichida</taxon>
        <taxon>Blepharismidae</taxon>
        <taxon>Blepharisma</taxon>
    </lineage>
</organism>
<comment type="subcellular location">
    <subcellularLocation>
        <location evidence="1">Nucleus</location>
    </subcellularLocation>
</comment>
<gene>
    <name evidence="4" type="ORF">BSTOLATCC_MIC15564</name>
</gene>
<evidence type="ECO:0000259" key="3">
    <source>
        <dbReference type="PROSITE" id="PS50967"/>
    </source>
</evidence>
<dbReference type="GO" id="GO:0071035">
    <property type="term" value="P:nuclear polyadenylation-dependent rRNA catabolic process"/>
    <property type="evidence" value="ECO:0007669"/>
    <property type="project" value="TreeGrafter"/>
</dbReference>
<dbReference type="SUPFAM" id="SSF53098">
    <property type="entry name" value="Ribonuclease H-like"/>
    <property type="match status" value="1"/>
</dbReference>
<dbReference type="GO" id="GO:0005730">
    <property type="term" value="C:nucleolus"/>
    <property type="evidence" value="ECO:0007669"/>
    <property type="project" value="TreeGrafter"/>
</dbReference>
<dbReference type="GO" id="GO:0003727">
    <property type="term" value="F:single-stranded RNA binding"/>
    <property type="evidence" value="ECO:0007669"/>
    <property type="project" value="TreeGrafter"/>
</dbReference>
<dbReference type="Gene3D" id="3.30.420.10">
    <property type="entry name" value="Ribonuclease H-like superfamily/Ribonuclease H"/>
    <property type="match status" value="1"/>
</dbReference>
<keyword evidence="2" id="KW-0539">Nucleus</keyword>
<dbReference type="GO" id="GO:0071036">
    <property type="term" value="P:nuclear polyadenylation-dependent snoRNA catabolic process"/>
    <property type="evidence" value="ECO:0007669"/>
    <property type="project" value="TreeGrafter"/>
</dbReference>
<protein>
    <recommendedName>
        <fullName evidence="3">HRDC domain-containing protein</fullName>
    </recommendedName>
</protein>
<dbReference type="Pfam" id="PF01612">
    <property type="entry name" value="DNA_pol_A_exo1"/>
    <property type="match status" value="1"/>
</dbReference>
<dbReference type="GO" id="GO:0071038">
    <property type="term" value="P:TRAMP-dependent tRNA surveillance pathway"/>
    <property type="evidence" value="ECO:0007669"/>
    <property type="project" value="TreeGrafter"/>
</dbReference>
<dbReference type="AlphaFoldDB" id="A0AAU9IVE4"/>
<dbReference type="InterPro" id="IPR012337">
    <property type="entry name" value="RNaseH-like_sf"/>
</dbReference>
<dbReference type="InterPro" id="IPR002121">
    <property type="entry name" value="HRDC_dom"/>
</dbReference>
<evidence type="ECO:0000256" key="2">
    <source>
        <dbReference type="ARBA" id="ARBA00023242"/>
    </source>
</evidence>
<sequence>MYGLILSVLIILLSILFFLKKKRKADIEKPQRLWKDYSIENFAWNSSKIPPQKWADISSAINSLSPEYPAISSKLKELDPSIILLVDSEKLFYESLETLSKQKIIGVDIEEHRKRSYLGFICLIQISTKDEIYLIDAIKLRTSIPQLSIIFENPEILKIFHGSINDTQWLQRDFGICTVNIFDTYIAAKWLGETNLGLNHLWKNYCDFHMSSQEKKGFQTSDWRIRPLNQKMITYAALDVHYLIYLMSTMSQTLDEEKLKFIRDETNEISNLIYTVKQINKEDCIKKFKKHSIQALDTQSEYIFKEIFEFRDKVAMKLDESCTYICPTQVLVEISVAKPQNFSELKSSISSFGKDFPLILKNSKEILEIINEGRKIPFKLIETNDTITESIKRKLRKEERHKKFIEKYTVKKNVYENCEIQAPDGEILCFADFKKARWYTDKNLAEIVQNDPLIIRLKFEPNGRGFSDVEADQKYYSKVKKNMCVVCGGTGCYLRYHVVPLIYRQAFPENYKSHRSHDVVLLCPKCHEIANKESDILKRQIAEEFDIPLYEFGDKHKIIEKIKSIHRLCISLKKHRNIMPEERKENLERQLMEFFEKNPEYKNFIEKELQQSIEDDMIIVINYLADDKNSSNLKNVHGDINWKKETQNMHGAKVVQKLTSLKEFIRRWRIHFVKTMSPQHLPEAWSVDHLLNCQKYPY</sequence>
<name>A0AAU9IVE4_9CILI</name>
<dbReference type="GO" id="GO:0000176">
    <property type="term" value="C:nuclear exosome (RNase complex)"/>
    <property type="evidence" value="ECO:0007669"/>
    <property type="project" value="TreeGrafter"/>
</dbReference>
<dbReference type="InterPro" id="IPR044876">
    <property type="entry name" value="HRDC_dom_sf"/>
</dbReference>
<feature type="domain" description="HRDC" evidence="3">
    <location>
        <begin position="297"/>
        <end position="380"/>
    </location>
</feature>
<dbReference type="GO" id="GO:0000175">
    <property type="term" value="F:3'-5'-RNA exonuclease activity"/>
    <property type="evidence" value="ECO:0007669"/>
    <property type="project" value="InterPro"/>
</dbReference>
<dbReference type="GO" id="GO:0000467">
    <property type="term" value="P:exonucleolytic trimming to generate mature 3'-end of 5.8S rRNA from tricistronic rRNA transcript (SSU-rRNA, 5.8S rRNA, LSU-rRNA)"/>
    <property type="evidence" value="ECO:0007669"/>
    <property type="project" value="InterPro"/>
</dbReference>
<dbReference type="GO" id="GO:0071051">
    <property type="term" value="P:poly(A)-dependent snoRNA 3'-end processing"/>
    <property type="evidence" value="ECO:0007669"/>
    <property type="project" value="TreeGrafter"/>
</dbReference>
<dbReference type="GO" id="GO:0071044">
    <property type="term" value="P:histone mRNA catabolic process"/>
    <property type="evidence" value="ECO:0007669"/>
    <property type="project" value="TreeGrafter"/>
</dbReference>
<reference evidence="4" key="1">
    <citation type="submission" date="2021-09" db="EMBL/GenBank/DDBJ databases">
        <authorList>
            <consortium name="AG Swart"/>
            <person name="Singh M."/>
            <person name="Singh A."/>
            <person name="Seah K."/>
            <person name="Emmerich C."/>
        </authorList>
    </citation>
    <scope>NUCLEOTIDE SEQUENCE</scope>
    <source>
        <strain evidence="4">ATCC30299</strain>
    </source>
</reference>
<dbReference type="EMBL" id="CAJZBQ010000015">
    <property type="protein sequence ID" value="CAG9316124.1"/>
    <property type="molecule type" value="Genomic_DNA"/>
</dbReference>
<evidence type="ECO:0000256" key="1">
    <source>
        <dbReference type="ARBA" id="ARBA00004123"/>
    </source>
</evidence>
<dbReference type="PROSITE" id="PS50967">
    <property type="entry name" value="HRDC"/>
    <property type="match status" value="1"/>
</dbReference>
<dbReference type="PANTHER" id="PTHR12124:SF47">
    <property type="entry name" value="EXOSOME COMPONENT 10"/>
    <property type="match status" value="1"/>
</dbReference>
<dbReference type="Pfam" id="PF00570">
    <property type="entry name" value="HRDC"/>
    <property type="match status" value="1"/>
</dbReference>
<dbReference type="InterPro" id="IPR002562">
    <property type="entry name" value="3'-5'_exonuclease_dom"/>
</dbReference>
<dbReference type="InterPro" id="IPR045092">
    <property type="entry name" value="Rrp6-like"/>
</dbReference>
<evidence type="ECO:0000313" key="4">
    <source>
        <dbReference type="EMBL" id="CAG9316124.1"/>
    </source>
</evidence>
<dbReference type="SUPFAM" id="SSF47819">
    <property type="entry name" value="HRDC-like"/>
    <property type="match status" value="1"/>
</dbReference>
<dbReference type="SMART" id="SM00474">
    <property type="entry name" value="35EXOc"/>
    <property type="match status" value="1"/>
</dbReference>
<dbReference type="InterPro" id="IPR036397">
    <property type="entry name" value="RNaseH_sf"/>
</dbReference>
<dbReference type="Proteomes" id="UP001162131">
    <property type="component" value="Unassembled WGS sequence"/>
</dbReference>